<evidence type="ECO:0008006" key="2">
    <source>
        <dbReference type="Google" id="ProtNLM"/>
    </source>
</evidence>
<dbReference type="AlphaFoldDB" id="A0A0F9N686"/>
<protein>
    <recommendedName>
        <fullName evidence="2">Redoxin domain-containing protein</fullName>
    </recommendedName>
</protein>
<accession>A0A0F9N686</accession>
<gene>
    <name evidence="1" type="ORF">LCGC14_0988900</name>
</gene>
<sequence>MVIEEPVRPKGLNIHTKAPILNTVDIYDNPINLRILLKQYNGVLLDFFRGNW</sequence>
<dbReference type="EMBL" id="LAZR01003740">
    <property type="protein sequence ID" value="KKN15145.1"/>
    <property type="molecule type" value="Genomic_DNA"/>
</dbReference>
<evidence type="ECO:0000313" key="1">
    <source>
        <dbReference type="EMBL" id="KKN15145.1"/>
    </source>
</evidence>
<organism evidence="1">
    <name type="scientific">marine sediment metagenome</name>
    <dbReference type="NCBI Taxonomy" id="412755"/>
    <lineage>
        <taxon>unclassified sequences</taxon>
        <taxon>metagenomes</taxon>
        <taxon>ecological metagenomes</taxon>
    </lineage>
</organism>
<proteinExistence type="predicted"/>
<reference evidence="1" key="1">
    <citation type="journal article" date="2015" name="Nature">
        <title>Complex archaea that bridge the gap between prokaryotes and eukaryotes.</title>
        <authorList>
            <person name="Spang A."/>
            <person name="Saw J.H."/>
            <person name="Jorgensen S.L."/>
            <person name="Zaremba-Niedzwiedzka K."/>
            <person name="Martijn J."/>
            <person name="Lind A.E."/>
            <person name="van Eijk R."/>
            <person name="Schleper C."/>
            <person name="Guy L."/>
            <person name="Ettema T.J."/>
        </authorList>
    </citation>
    <scope>NUCLEOTIDE SEQUENCE</scope>
</reference>
<comment type="caution">
    <text evidence="1">The sequence shown here is derived from an EMBL/GenBank/DDBJ whole genome shotgun (WGS) entry which is preliminary data.</text>
</comment>
<name>A0A0F9N686_9ZZZZ</name>